<evidence type="ECO:0000256" key="5">
    <source>
        <dbReference type="ARBA" id="ARBA00022737"/>
    </source>
</evidence>
<dbReference type="PANTHER" id="PTHR13227:SF0">
    <property type="entry name" value="EUKARYOTIC TRANSLATION INITIATION FACTOR 2A"/>
    <property type="match status" value="1"/>
</dbReference>
<dbReference type="GO" id="GO:0006417">
    <property type="term" value="P:regulation of translation"/>
    <property type="evidence" value="ECO:0007669"/>
    <property type="project" value="UniProtKB-KW"/>
</dbReference>
<dbReference type="GO" id="GO:0043022">
    <property type="term" value="F:ribosome binding"/>
    <property type="evidence" value="ECO:0007669"/>
    <property type="project" value="TreeGrafter"/>
</dbReference>
<sequence length="733" mass="80535">MSEPLQFAFRTSKSIGIVNAAPAYESLSGFQRPEGHLRSSAYSPCGRYFAWAAPEQVFVVDASVGHVVTSLNTPKVFELGFSPLGTFIITWQQPMKDENGDAVKNLKVWRTIDEQHAENRGEEQALVGKFVQKSQTNWNLQYTHDEKYCARSVSNEIQFYESGDLGTVWNKLRVEGVTDFAIAPGSTNRIAVFTPVHKGQPALVKVFNVPEFDAPMSQKNFFKGDKVQLKWNVQGTGLIVKAETEVDQSGKSYYGETTLYLLSATGDFDSRITLDKEGPIYDVAWSPNSKEFSVVYGFMPAKTTIFNNKAEATHSFALGPRNTVKFSPNGRFLLVAGFGNLAGQMDIYDLEKNFEKVATMQGSNASVCEWSPDCRYLLTAIARLKVDNGIRIWHVGGGLMFNEDMHELLQVSWRPQSPTTHPPVDPIHPVPEPHPSALDFLSKVKTPSKPAGAYRPPGARGTTTPLAFMREDQGGAAYTVNGSTSLGSGVNGFGGRRREVPGAELATVPGADGAEGEMSKAALKNKKKREAKKAKDSADKQSTLTTGERSQRSRANSRSPERRNDRERNRSKTNGDLRPRSQTGGTEGGYQEGHSNRSRGNSQNRDHRNGQKSKYNLRSQGRSPGPNNRDTSNAGPNGRVAQDPTSPTPIRHPRLDITAAASLPVAPDLTVTTPGGSTPTDKKVRALAKKLRAIDDLKMRRASGEVLETTQVKKMDTEDSIRRELEGLGWKDE</sequence>
<proteinExistence type="inferred from homology"/>
<feature type="compositionally biased region" description="Polar residues" evidence="8">
    <location>
        <begin position="612"/>
        <end position="635"/>
    </location>
</feature>
<dbReference type="Gene3D" id="2.130.10.10">
    <property type="entry name" value="YVTN repeat-like/Quinoprotein amine dehydrogenase"/>
    <property type="match status" value="1"/>
</dbReference>
<evidence type="ECO:0000256" key="1">
    <source>
        <dbReference type="ARBA" id="ARBA00009573"/>
    </source>
</evidence>
<keyword evidence="7" id="KW-0648">Protein biosynthesis</keyword>
<dbReference type="AlphaFoldDB" id="A0A8H3IG77"/>
<organism evidence="10 11">
    <name type="scientific">Gomphillus americanus</name>
    <dbReference type="NCBI Taxonomy" id="1940652"/>
    <lineage>
        <taxon>Eukaryota</taxon>
        <taxon>Fungi</taxon>
        <taxon>Dikarya</taxon>
        <taxon>Ascomycota</taxon>
        <taxon>Pezizomycotina</taxon>
        <taxon>Lecanoromycetes</taxon>
        <taxon>OSLEUM clade</taxon>
        <taxon>Ostropomycetidae</taxon>
        <taxon>Ostropales</taxon>
        <taxon>Graphidaceae</taxon>
        <taxon>Gomphilloideae</taxon>
        <taxon>Gomphillus</taxon>
    </lineage>
</organism>
<protein>
    <recommendedName>
        <fullName evidence="2">Eukaryotic translation initiation factor 2A</fullName>
    </recommendedName>
</protein>
<dbReference type="InterPro" id="IPR015943">
    <property type="entry name" value="WD40/YVTN_repeat-like_dom_sf"/>
</dbReference>
<dbReference type="GO" id="GO:0003743">
    <property type="term" value="F:translation initiation factor activity"/>
    <property type="evidence" value="ECO:0007669"/>
    <property type="project" value="UniProtKB-KW"/>
</dbReference>
<dbReference type="Proteomes" id="UP000664169">
    <property type="component" value="Unassembled WGS sequence"/>
</dbReference>
<evidence type="ECO:0000313" key="11">
    <source>
        <dbReference type="Proteomes" id="UP000664169"/>
    </source>
</evidence>
<keyword evidence="6" id="KW-0810">Translation regulation</keyword>
<dbReference type="InterPro" id="IPR011387">
    <property type="entry name" value="TIF2A"/>
</dbReference>
<feature type="region of interest" description="Disordered" evidence="8">
    <location>
        <begin position="506"/>
        <end position="683"/>
    </location>
</feature>
<dbReference type="InterPro" id="IPR013979">
    <property type="entry name" value="TIF_beta_prop-like"/>
</dbReference>
<evidence type="ECO:0000256" key="8">
    <source>
        <dbReference type="SAM" id="MobiDB-lite"/>
    </source>
</evidence>
<evidence type="ECO:0000259" key="9">
    <source>
        <dbReference type="Pfam" id="PF08662"/>
    </source>
</evidence>
<dbReference type="Pfam" id="PF08662">
    <property type="entry name" value="eIF2A"/>
    <property type="match status" value="1"/>
</dbReference>
<dbReference type="PIRSF" id="PIRSF017222">
    <property type="entry name" value="eIF2A"/>
    <property type="match status" value="1"/>
</dbReference>
<evidence type="ECO:0000256" key="3">
    <source>
        <dbReference type="ARBA" id="ARBA00022540"/>
    </source>
</evidence>
<feature type="compositionally biased region" description="Polar residues" evidence="8">
    <location>
        <begin position="541"/>
        <end position="558"/>
    </location>
</feature>
<dbReference type="OrthoDB" id="2194683at2759"/>
<dbReference type="SUPFAM" id="SSF82171">
    <property type="entry name" value="DPP6 N-terminal domain-like"/>
    <property type="match status" value="1"/>
</dbReference>
<keyword evidence="5" id="KW-0677">Repeat</keyword>
<evidence type="ECO:0000256" key="4">
    <source>
        <dbReference type="ARBA" id="ARBA00022574"/>
    </source>
</evidence>
<feature type="compositionally biased region" description="Basic residues" evidence="8">
    <location>
        <begin position="523"/>
        <end position="532"/>
    </location>
</feature>
<evidence type="ECO:0000256" key="2">
    <source>
        <dbReference type="ARBA" id="ARBA00013819"/>
    </source>
</evidence>
<keyword evidence="11" id="KW-1185">Reference proteome</keyword>
<name>A0A8H3IG77_9LECA</name>
<comment type="similarity">
    <text evidence="1">Belongs to the WD repeat EIF2A family.</text>
</comment>
<dbReference type="EMBL" id="CAJPDQ010000012">
    <property type="protein sequence ID" value="CAF9917498.1"/>
    <property type="molecule type" value="Genomic_DNA"/>
</dbReference>
<accession>A0A8H3IG77</accession>
<evidence type="ECO:0000256" key="6">
    <source>
        <dbReference type="ARBA" id="ARBA00022845"/>
    </source>
</evidence>
<evidence type="ECO:0000313" key="10">
    <source>
        <dbReference type="EMBL" id="CAF9917498.1"/>
    </source>
</evidence>
<dbReference type="PANTHER" id="PTHR13227">
    <property type="entry name" value="EUKARYOTIC TRANSLATION INITIATION FACTOR 2A"/>
    <property type="match status" value="1"/>
</dbReference>
<dbReference type="GO" id="GO:0003729">
    <property type="term" value="F:mRNA binding"/>
    <property type="evidence" value="ECO:0007669"/>
    <property type="project" value="TreeGrafter"/>
</dbReference>
<evidence type="ECO:0000256" key="7">
    <source>
        <dbReference type="ARBA" id="ARBA00022917"/>
    </source>
</evidence>
<reference evidence="10" key="1">
    <citation type="submission" date="2021-03" db="EMBL/GenBank/DDBJ databases">
        <authorList>
            <person name="Tagirdzhanova G."/>
        </authorList>
    </citation>
    <scope>NUCLEOTIDE SEQUENCE</scope>
</reference>
<dbReference type="GO" id="GO:0000049">
    <property type="term" value="F:tRNA binding"/>
    <property type="evidence" value="ECO:0007669"/>
    <property type="project" value="TreeGrafter"/>
</dbReference>
<gene>
    <name evidence="10" type="ORF">GOMPHAMPRED_001283</name>
</gene>
<comment type="caution">
    <text evidence="10">The sequence shown here is derived from an EMBL/GenBank/DDBJ whole genome shotgun (WGS) entry which is preliminary data.</text>
</comment>
<dbReference type="FunFam" id="2.130.10.10:FF:000596">
    <property type="entry name" value="Eukaryotic translation initiation factor 2A"/>
    <property type="match status" value="1"/>
</dbReference>
<feature type="compositionally biased region" description="Polar residues" evidence="8">
    <location>
        <begin position="670"/>
        <end position="679"/>
    </location>
</feature>
<feature type="domain" description="Translation initiation factor beta propellor-like" evidence="9">
    <location>
        <begin position="219"/>
        <end position="411"/>
    </location>
</feature>
<keyword evidence="3" id="KW-0396">Initiation factor</keyword>
<dbReference type="GO" id="GO:0022627">
    <property type="term" value="C:cytosolic small ribosomal subunit"/>
    <property type="evidence" value="ECO:0007669"/>
    <property type="project" value="TreeGrafter"/>
</dbReference>
<keyword evidence="4" id="KW-0853">WD repeat</keyword>
<feature type="compositionally biased region" description="Basic and acidic residues" evidence="8">
    <location>
        <begin position="559"/>
        <end position="579"/>
    </location>
</feature>